<sequence>MKRVIIGGLLLFTGSLISLSIILAAALYAPSITAWSGSKLWYTIFGAERYGDEVVQSLSLGFPFIMGVILFVIGLIVLVREYFIKD</sequence>
<dbReference type="RefSeq" id="WP_175394588.1">
    <property type="nucleotide sequence ID" value="NZ_JABMCB010000154.1"/>
</dbReference>
<dbReference type="Proteomes" id="UP000526125">
    <property type="component" value="Unassembled WGS sequence"/>
</dbReference>
<proteinExistence type="predicted"/>
<dbReference type="EMBL" id="JABMCB010000154">
    <property type="protein sequence ID" value="NUU74705.1"/>
    <property type="molecule type" value="Genomic_DNA"/>
</dbReference>
<evidence type="ECO:0000256" key="1">
    <source>
        <dbReference type="SAM" id="Phobius"/>
    </source>
</evidence>
<organism evidence="2 3">
    <name type="scientific">Paenibacillus xylanilyticus</name>
    <dbReference type="NCBI Taxonomy" id="248903"/>
    <lineage>
        <taxon>Bacteria</taxon>
        <taxon>Bacillati</taxon>
        <taxon>Bacillota</taxon>
        <taxon>Bacilli</taxon>
        <taxon>Bacillales</taxon>
        <taxon>Paenibacillaceae</taxon>
        <taxon>Paenibacillus</taxon>
    </lineage>
</organism>
<keyword evidence="1" id="KW-1133">Transmembrane helix</keyword>
<reference evidence="2 3" key="1">
    <citation type="submission" date="2020-05" db="EMBL/GenBank/DDBJ databases">
        <title>Genome Sequencing of Type Strains.</title>
        <authorList>
            <person name="Lemaire J.F."/>
            <person name="Inderbitzin P."/>
            <person name="Gregorio O.A."/>
            <person name="Collins S.B."/>
            <person name="Wespe N."/>
            <person name="Knight-Connoni V."/>
        </authorList>
    </citation>
    <scope>NUCLEOTIDE SEQUENCE [LARGE SCALE GENOMIC DNA]</scope>
    <source>
        <strain evidence="2 3">LMG 21957</strain>
    </source>
</reference>
<protein>
    <submittedName>
        <fullName evidence="2">Uncharacterized protein</fullName>
    </submittedName>
</protein>
<dbReference type="AlphaFoldDB" id="A0A7Y6BV46"/>
<keyword evidence="1" id="KW-0812">Transmembrane</keyword>
<gene>
    <name evidence="2" type="ORF">HP552_05545</name>
</gene>
<keyword evidence="3" id="KW-1185">Reference proteome</keyword>
<evidence type="ECO:0000313" key="3">
    <source>
        <dbReference type="Proteomes" id="UP000526125"/>
    </source>
</evidence>
<feature type="transmembrane region" description="Helical" evidence="1">
    <location>
        <begin position="58"/>
        <end position="79"/>
    </location>
</feature>
<keyword evidence="1" id="KW-0472">Membrane</keyword>
<comment type="caution">
    <text evidence="2">The sequence shown here is derived from an EMBL/GenBank/DDBJ whole genome shotgun (WGS) entry which is preliminary data.</text>
</comment>
<accession>A0A7Y6BV46</accession>
<evidence type="ECO:0000313" key="2">
    <source>
        <dbReference type="EMBL" id="NUU74705.1"/>
    </source>
</evidence>
<name>A0A7Y6BV46_9BACL</name>